<sequence>MIEIATLQFALELVFTRSTPQRHTGDVSRSSQQMTRDRLCQEQERYGDCHLDPCARRRFGKGNADKQQAATCYSRLGGGMHAHEKIRQAQNAKRRDQAEPGARYQEEG</sequence>
<gene>
    <name evidence="2" type="ORF">V1479_05770</name>
</gene>
<organism evidence="2 3">
    <name type="scientific">Neoaquamicrobium sediminum</name>
    <dbReference type="NCBI Taxonomy" id="1849104"/>
    <lineage>
        <taxon>Bacteria</taxon>
        <taxon>Pseudomonadati</taxon>
        <taxon>Pseudomonadota</taxon>
        <taxon>Alphaproteobacteria</taxon>
        <taxon>Hyphomicrobiales</taxon>
        <taxon>Phyllobacteriaceae</taxon>
        <taxon>Neoaquamicrobium</taxon>
    </lineage>
</organism>
<evidence type="ECO:0000313" key="3">
    <source>
        <dbReference type="Proteomes" id="UP001559025"/>
    </source>
</evidence>
<feature type="compositionally biased region" description="Polar residues" evidence="1">
    <location>
        <begin position="18"/>
        <end position="34"/>
    </location>
</feature>
<comment type="caution">
    <text evidence="2">The sequence shown here is derived from an EMBL/GenBank/DDBJ whole genome shotgun (WGS) entry which is preliminary data.</text>
</comment>
<protein>
    <submittedName>
        <fullName evidence="2">Uncharacterized protein</fullName>
    </submittedName>
</protein>
<dbReference type="Proteomes" id="UP001559025">
    <property type="component" value="Unassembled WGS sequence"/>
</dbReference>
<proteinExistence type="predicted"/>
<evidence type="ECO:0000256" key="1">
    <source>
        <dbReference type="SAM" id="MobiDB-lite"/>
    </source>
</evidence>
<feature type="region of interest" description="Disordered" evidence="1">
    <location>
        <begin position="18"/>
        <end position="38"/>
    </location>
</feature>
<name>A0ABV3WQ66_9HYPH</name>
<keyword evidence="3" id="KW-1185">Reference proteome</keyword>
<reference evidence="2 3" key="1">
    <citation type="submission" date="2024-01" db="EMBL/GenBank/DDBJ databases">
        <title>New evidence supports the origin of RcGTA from prophage.</title>
        <authorList>
            <person name="Xu Y."/>
            <person name="Liu B."/>
            <person name="Chen F."/>
        </authorList>
    </citation>
    <scope>NUCLEOTIDE SEQUENCE [LARGE SCALE GENOMIC DNA]</scope>
    <source>
        <strain evidence="2 3">CBW1107-2</strain>
    </source>
</reference>
<evidence type="ECO:0000313" key="2">
    <source>
        <dbReference type="EMBL" id="MEX4006804.1"/>
    </source>
</evidence>
<dbReference type="EMBL" id="JAZHFV010000002">
    <property type="protein sequence ID" value="MEX4006804.1"/>
    <property type="molecule type" value="Genomic_DNA"/>
</dbReference>
<accession>A0ABV3WQ66</accession>
<feature type="region of interest" description="Disordered" evidence="1">
    <location>
        <begin position="83"/>
        <end position="108"/>
    </location>
</feature>